<dbReference type="Pfam" id="PF26409">
    <property type="entry name" value="DUF8107"/>
    <property type="match status" value="1"/>
</dbReference>
<feature type="transmembrane region" description="Helical" evidence="1">
    <location>
        <begin position="12"/>
        <end position="35"/>
    </location>
</feature>
<evidence type="ECO:0000256" key="1">
    <source>
        <dbReference type="SAM" id="Phobius"/>
    </source>
</evidence>
<sequence length="60" mass="6534">MFEGKGDPRVIAVMLVVLSALWSSLLVWGASFLGYVAYTPMNVATVTLIVMAVTYVLVLR</sequence>
<accession>A0ABD5Z6X6</accession>
<feature type="domain" description="DUF8107" evidence="2">
    <location>
        <begin position="4"/>
        <end position="58"/>
    </location>
</feature>
<comment type="caution">
    <text evidence="3">The sequence shown here is derived from an EMBL/GenBank/DDBJ whole genome shotgun (WGS) entry which is preliminary data.</text>
</comment>
<dbReference type="EMBL" id="JBHTAR010000011">
    <property type="protein sequence ID" value="MFC7200755.1"/>
    <property type="molecule type" value="Genomic_DNA"/>
</dbReference>
<reference evidence="3 4" key="1">
    <citation type="journal article" date="2019" name="Int. J. Syst. Evol. Microbiol.">
        <title>The Global Catalogue of Microorganisms (GCM) 10K type strain sequencing project: providing services to taxonomists for standard genome sequencing and annotation.</title>
        <authorList>
            <consortium name="The Broad Institute Genomics Platform"/>
            <consortium name="The Broad Institute Genome Sequencing Center for Infectious Disease"/>
            <person name="Wu L."/>
            <person name="Ma J."/>
        </authorList>
    </citation>
    <scope>NUCLEOTIDE SEQUENCE [LARGE SCALE GENOMIC DNA]</scope>
    <source>
        <strain evidence="3 4">XZGYJ-43</strain>
    </source>
</reference>
<feature type="transmembrane region" description="Helical" evidence="1">
    <location>
        <begin position="41"/>
        <end position="59"/>
    </location>
</feature>
<evidence type="ECO:0000259" key="2">
    <source>
        <dbReference type="Pfam" id="PF26409"/>
    </source>
</evidence>
<dbReference type="Proteomes" id="UP001596447">
    <property type="component" value="Unassembled WGS sequence"/>
</dbReference>
<keyword evidence="1" id="KW-0812">Transmembrane</keyword>
<protein>
    <recommendedName>
        <fullName evidence="2">DUF8107 domain-containing protein</fullName>
    </recommendedName>
</protein>
<name>A0ABD5Z6X6_9EURY</name>
<dbReference type="AlphaFoldDB" id="A0ABD5Z6X6"/>
<keyword evidence="4" id="KW-1185">Reference proteome</keyword>
<gene>
    <name evidence="3" type="ORF">ACFQJ9_15275</name>
</gene>
<dbReference type="InterPro" id="IPR058420">
    <property type="entry name" value="DUF8107"/>
</dbReference>
<evidence type="ECO:0000313" key="3">
    <source>
        <dbReference type="EMBL" id="MFC7200755.1"/>
    </source>
</evidence>
<proteinExistence type="predicted"/>
<keyword evidence="1" id="KW-1133">Transmembrane helix</keyword>
<dbReference type="RefSeq" id="WP_279527520.1">
    <property type="nucleotide sequence ID" value="NZ_CP122312.1"/>
</dbReference>
<keyword evidence="1" id="KW-0472">Membrane</keyword>
<organism evidence="3 4">
    <name type="scientific">Halospeciosus flavus</name>
    <dbReference type="NCBI Taxonomy" id="3032283"/>
    <lineage>
        <taxon>Archaea</taxon>
        <taxon>Methanobacteriati</taxon>
        <taxon>Methanobacteriota</taxon>
        <taxon>Stenosarchaea group</taxon>
        <taxon>Halobacteria</taxon>
        <taxon>Halobacteriales</taxon>
        <taxon>Halobacteriaceae</taxon>
        <taxon>Halospeciosus</taxon>
    </lineage>
</organism>
<evidence type="ECO:0000313" key="4">
    <source>
        <dbReference type="Proteomes" id="UP001596447"/>
    </source>
</evidence>